<name>A0A8H6RF14_9PEZI</name>
<proteinExistence type="predicted"/>
<reference evidence="1" key="1">
    <citation type="submission" date="2020-04" db="EMBL/GenBank/DDBJ databases">
        <title>Draft genome resource of the tomato pathogen Pseudocercospora fuligena.</title>
        <authorList>
            <person name="Zaccaron A."/>
        </authorList>
    </citation>
    <scope>NUCLEOTIDE SEQUENCE</scope>
    <source>
        <strain evidence="1">PF001</strain>
    </source>
</reference>
<accession>A0A8H6RF14</accession>
<evidence type="ECO:0000313" key="1">
    <source>
        <dbReference type="EMBL" id="KAF7189918.1"/>
    </source>
</evidence>
<comment type="caution">
    <text evidence="1">The sequence shown here is derived from an EMBL/GenBank/DDBJ whole genome shotgun (WGS) entry which is preliminary data.</text>
</comment>
<organism evidence="1 2">
    <name type="scientific">Pseudocercospora fuligena</name>
    <dbReference type="NCBI Taxonomy" id="685502"/>
    <lineage>
        <taxon>Eukaryota</taxon>
        <taxon>Fungi</taxon>
        <taxon>Dikarya</taxon>
        <taxon>Ascomycota</taxon>
        <taxon>Pezizomycotina</taxon>
        <taxon>Dothideomycetes</taxon>
        <taxon>Dothideomycetidae</taxon>
        <taxon>Mycosphaerellales</taxon>
        <taxon>Mycosphaerellaceae</taxon>
        <taxon>Pseudocercospora</taxon>
    </lineage>
</organism>
<evidence type="ECO:0000313" key="2">
    <source>
        <dbReference type="Proteomes" id="UP000660729"/>
    </source>
</evidence>
<dbReference type="AlphaFoldDB" id="A0A8H6RF14"/>
<sequence length="219" mass="24701">MVFGPWPTQMSEAEHVTAVLSHCGGDVFQLLPSLKSALLELRTDQKNSWQAMELCNPTRYGGIEVHVNVQIGSWILEFRHSIYKARPMTLGAVLREALENREDDDFTRHAWAYQYDGTPECLDYFTLNHWPYYEGTSVFALGSQSLQELITEKEQEYGVNAVMDVAPTIALSHCIQPSETVKKEVRERGSEAYVVAKLKEGRSKVAGMPVGHPGGNWFH</sequence>
<keyword evidence="2" id="KW-1185">Reference proteome</keyword>
<dbReference type="EMBL" id="JABCIY010000177">
    <property type="protein sequence ID" value="KAF7189918.1"/>
    <property type="molecule type" value="Genomic_DNA"/>
</dbReference>
<protein>
    <submittedName>
        <fullName evidence="1">Uncharacterized protein</fullName>
    </submittedName>
</protein>
<gene>
    <name evidence="1" type="ORF">HII31_08740</name>
</gene>
<dbReference type="Proteomes" id="UP000660729">
    <property type="component" value="Unassembled WGS sequence"/>
</dbReference>